<evidence type="ECO:0000256" key="3">
    <source>
        <dbReference type="ARBA" id="ARBA00022679"/>
    </source>
</evidence>
<keyword evidence="4 9" id="KW-0276">Fatty acid metabolism</keyword>
<comment type="pathway">
    <text evidence="9">Lipid metabolism; fatty acid biosynthesis.</text>
</comment>
<dbReference type="NCBIfam" id="TIGR00747">
    <property type="entry name" value="fabH"/>
    <property type="match status" value="1"/>
</dbReference>
<dbReference type="RefSeq" id="WP_202018650.1">
    <property type="nucleotide sequence ID" value="NZ_JAEHNR010000119.1"/>
</dbReference>
<evidence type="ECO:0000313" key="12">
    <source>
        <dbReference type="EMBL" id="MBL1072664.1"/>
    </source>
</evidence>
<evidence type="ECO:0000256" key="1">
    <source>
        <dbReference type="ARBA" id="ARBA00008642"/>
    </source>
</evidence>
<dbReference type="NCBIfam" id="NF006829">
    <property type="entry name" value="PRK09352.1"/>
    <property type="match status" value="1"/>
</dbReference>
<comment type="caution">
    <text evidence="12">The sequence shown here is derived from an EMBL/GenBank/DDBJ whole genome shotgun (WGS) entry which is preliminary data.</text>
</comment>
<keyword evidence="3 9" id="KW-0808">Transferase</keyword>
<feature type="active site" evidence="9">
    <location>
        <position position="279"/>
    </location>
</feature>
<feature type="region of interest" description="ACP-binding" evidence="9">
    <location>
        <begin position="250"/>
        <end position="254"/>
    </location>
</feature>
<dbReference type="Proteomes" id="UP000640912">
    <property type="component" value="Unassembled WGS sequence"/>
</dbReference>
<evidence type="ECO:0000256" key="5">
    <source>
        <dbReference type="ARBA" id="ARBA00023098"/>
    </source>
</evidence>
<feature type="domain" description="Beta-ketoacyl-[acyl-carrier-protein] synthase III N-terminal" evidence="11">
    <location>
        <begin position="106"/>
        <end position="181"/>
    </location>
</feature>
<keyword evidence="6 9" id="KW-0275">Fatty acid biosynthesis</keyword>
<comment type="function">
    <text evidence="9">Catalyzes the condensation reaction of fatty acid synthesis by the addition to an acyl acceptor of two carbons from malonyl-ACP. Catalyzes the first condensation reaction which initiates fatty acid synthesis and may therefore play a role in governing the total rate of fatty acid production. Possesses both acetoacetyl-ACP synthase and acetyl transacylase activities. Its substrate specificity determines the biosynthesis of branched-chain and/or straight-chain of fatty acids.</text>
</comment>
<feature type="active site" evidence="9">
    <location>
        <position position="112"/>
    </location>
</feature>
<evidence type="ECO:0000256" key="8">
    <source>
        <dbReference type="ARBA" id="ARBA00023315"/>
    </source>
</evidence>
<feature type="active site" evidence="9">
    <location>
        <position position="249"/>
    </location>
</feature>
<protein>
    <recommendedName>
        <fullName evidence="9">Beta-ketoacyl-[acyl-carrier-protein] synthase III</fullName>
        <shortName evidence="9">Beta-ketoacyl-ACP synthase III</shortName>
        <shortName evidence="9">KAS III</shortName>
        <ecNumber evidence="9">2.3.1.180</ecNumber>
    </recommendedName>
    <alternativeName>
        <fullName evidence="9">3-oxoacyl-[acyl-carrier-protein] synthase 3</fullName>
    </alternativeName>
    <alternativeName>
        <fullName evidence="9">3-oxoacyl-[acyl-carrier-protein] synthase III</fullName>
    </alternativeName>
</protein>
<dbReference type="InterPro" id="IPR013747">
    <property type="entry name" value="ACP_syn_III_C"/>
</dbReference>
<evidence type="ECO:0000256" key="9">
    <source>
        <dbReference type="HAMAP-Rule" id="MF_01815"/>
    </source>
</evidence>
<keyword evidence="8 9" id="KW-0012">Acyltransferase</keyword>
<evidence type="ECO:0000256" key="2">
    <source>
        <dbReference type="ARBA" id="ARBA00022516"/>
    </source>
</evidence>
<dbReference type="Gene3D" id="3.40.47.10">
    <property type="match status" value="1"/>
</dbReference>
<dbReference type="InterPro" id="IPR004655">
    <property type="entry name" value="FabH"/>
</dbReference>
<dbReference type="HAMAP" id="MF_01815">
    <property type="entry name" value="FabH"/>
    <property type="match status" value="1"/>
</dbReference>
<dbReference type="EC" id="2.3.1.180" evidence="9"/>
<organism evidence="12 13">
    <name type="scientific">Lactobacillus kitasatonis</name>
    <dbReference type="NCBI Taxonomy" id="237446"/>
    <lineage>
        <taxon>Bacteria</taxon>
        <taxon>Bacillati</taxon>
        <taxon>Bacillota</taxon>
        <taxon>Bacilli</taxon>
        <taxon>Lactobacillales</taxon>
        <taxon>Lactobacillaceae</taxon>
        <taxon>Lactobacillus</taxon>
    </lineage>
</organism>
<comment type="catalytic activity">
    <reaction evidence="9">
        <text>malonyl-[ACP] + acetyl-CoA + H(+) = 3-oxobutanoyl-[ACP] + CO2 + CoA</text>
        <dbReference type="Rhea" id="RHEA:12080"/>
        <dbReference type="Rhea" id="RHEA-COMP:9623"/>
        <dbReference type="Rhea" id="RHEA-COMP:9625"/>
        <dbReference type="ChEBI" id="CHEBI:15378"/>
        <dbReference type="ChEBI" id="CHEBI:16526"/>
        <dbReference type="ChEBI" id="CHEBI:57287"/>
        <dbReference type="ChEBI" id="CHEBI:57288"/>
        <dbReference type="ChEBI" id="CHEBI:78449"/>
        <dbReference type="ChEBI" id="CHEBI:78450"/>
        <dbReference type="EC" id="2.3.1.180"/>
    </reaction>
</comment>
<evidence type="ECO:0000256" key="6">
    <source>
        <dbReference type="ARBA" id="ARBA00023160"/>
    </source>
</evidence>
<evidence type="ECO:0000256" key="7">
    <source>
        <dbReference type="ARBA" id="ARBA00023268"/>
    </source>
</evidence>
<dbReference type="InterPro" id="IPR013751">
    <property type="entry name" value="ACP_syn_III_N"/>
</dbReference>
<keyword evidence="13" id="KW-1185">Reference proteome</keyword>
<dbReference type="CDD" id="cd00830">
    <property type="entry name" value="KAS_III"/>
    <property type="match status" value="1"/>
</dbReference>
<keyword evidence="5 9" id="KW-0443">Lipid metabolism</keyword>
<dbReference type="PANTHER" id="PTHR43091:SF1">
    <property type="entry name" value="BETA-KETOACYL-[ACYL-CARRIER-PROTEIN] SYNTHASE III, CHLOROPLASTIC"/>
    <property type="match status" value="1"/>
</dbReference>
<comment type="subcellular location">
    <subcellularLocation>
        <location evidence="9">Cytoplasm</location>
    </subcellularLocation>
</comment>
<proteinExistence type="inferred from homology"/>
<gene>
    <name evidence="9" type="primary">fabH</name>
    <name evidence="12" type="ORF">JEM47_09400</name>
</gene>
<dbReference type="InterPro" id="IPR016039">
    <property type="entry name" value="Thiolase-like"/>
</dbReference>
<dbReference type="EMBL" id="JAEHNR010000119">
    <property type="protein sequence ID" value="MBL1072664.1"/>
    <property type="molecule type" value="Genomic_DNA"/>
</dbReference>
<evidence type="ECO:0000259" key="11">
    <source>
        <dbReference type="Pfam" id="PF08545"/>
    </source>
</evidence>
<comment type="domain">
    <text evidence="9">The last Arg residue of the ACP-binding site is essential for the weak association between ACP/AcpP and FabH.</text>
</comment>
<dbReference type="Pfam" id="PF08541">
    <property type="entry name" value="ACP_syn_III_C"/>
    <property type="match status" value="1"/>
</dbReference>
<keyword evidence="9" id="KW-0963">Cytoplasm</keyword>
<reference evidence="12 13" key="1">
    <citation type="journal article" date="2021" name="Microorganisms">
        <title>Dual Inhibition of Salmonella enterica and Clostridium perfringens by New Probiotic Candidates Isolated from Chicken Intestinal Mucosa.</title>
        <authorList>
            <person name="Lone A."/>
            <person name="Mottawea W."/>
            <person name="Ait Chait Y."/>
            <person name="Hammami R."/>
        </authorList>
    </citation>
    <scope>NUCLEOTIDE SEQUENCE [LARGE SCALE GENOMIC DNA]</scope>
    <source>
        <strain evidence="12 13">A12</strain>
    </source>
</reference>
<evidence type="ECO:0000259" key="10">
    <source>
        <dbReference type="Pfam" id="PF08541"/>
    </source>
</evidence>
<comment type="similarity">
    <text evidence="1 9">Belongs to the thiolase-like superfamily. FabH family.</text>
</comment>
<accession>A0ABS1LXG6</accession>
<dbReference type="Pfam" id="PF08545">
    <property type="entry name" value="ACP_syn_III"/>
    <property type="match status" value="1"/>
</dbReference>
<comment type="subunit">
    <text evidence="9">Homodimer.</text>
</comment>
<dbReference type="SUPFAM" id="SSF53901">
    <property type="entry name" value="Thiolase-like"/>
    <property type="match status" value="1"/>
</dbReference>
<keyword evidence="7 9" id="KW-0511">Multifunctional enzyme</keyword>
<name>A0ABS1LXG6_9LACO</name>
<evidence type="ECO:0000313" key="13">
    <source>
        <dbReference type="Proteomes" id="UP000640912"/>
    </source>
</evidence>
<evidence type="ECO:0000256" key="4">
    <source>
        <dbReference type="ARBA" id="ARBA00022832"/>
    </source>
</evidence>
<keyword evidence="2 9" id="KW-0444">Lipid biosynthesis</keyword>
<feature type="domain" description="Beta-ketoacyl-[acyl-carrier-protein] synthase III C-terminal" evidence="10">
    <location>
        <begin position="234"/>
        <end position="322"/>
    </location>
</feature>
<dbReference type="PANTHER" id="PTHR43091">
    <property type="entry name" value="3-OXOACYL-[ACYL-CARRIER-PROTEIN] SYNTHASE"/>
    <property type="match status" value="1"/>
</dbReference>
<sequence length="322" mass="34894">MKDVKIVATDFAVPEHIVTNDDLSKIMDTSDKWIVKRTGIKRRHISQKENTSDLATQVAMGLLKKSGVSAQDIDLIIVATMSPDNMTPATAAIVQGKIGAVNSVCFDISAACSGFSYAASLARGMMLTNHLQHAIVIGAEVLSKLLDWTDRSTAVLFGDGAGGVLLEQNNTKHFLGQSLRTFGNKGDRLVAGHLGVTDDVLKNKRKLSAFTMNGQEVYRFATHEVPRSILKACSDAQIELEQIDHFLLHQANSRIIAQVAKKLKQPLNKFAIDIDEYGNTAAASEAILLAEMMQKDEIKPDEIIALSGFGGGLTTATLIIKY</sequence>